<dbReference type="PANTHER" id="PTHR43873">
    <property type="entry name" value="COBYRINATE A,C-DIAMIDE SYNTHASE"/>
    <property type="match status" value="1"/>
</dbReference>
<dbReference type="AlphaFoldDB" id="A0A2U3B6A8"/>
<dbReference type="InterPro" id="IPR004484">
    <property type="entry name" value="CbiA/CobB_synth"/>
</dbReference>
<organism evidence="12 13">
    <name type="scientific">Vibrio albus</name>
    <dbReference type="NCBI Taxonomy" id="2200953"/>
    <lineage>
        <taxon>Bacteria</taxon>
        <taxon>Pseudomonadati</taxon>
        <taxon>Pseudomonadota</taxon>
        <taxon>Gammaproteobacteria</taxon>
        <taxon>Vibrionales</taxon>
        <taxon>Vibrionaceae</taxon>
        <taxon>Vibrio</taxon>
    </lineage>
</organism>
<comment type="similarity">
    <text evidence="9">Belongs to the CobB/CbiA family.</text>
</comment>
<dbReference type="UniPathway" id="UPA00148">
    <property type="reaction ID" value="UER00231"/>
</dbReference>
<comment type="caution">
    <text evidence="12">The sequence shown here is derived from an EMBL/GenBank/DDBJ whole genome shotgun (WGS) entry which is preliminary data.</text>
</comment>
<keyword evidence="4 9" id="KW-0436">Ligase</keyword>
<sequence>MQAILIAGTNSGSGKTTITLGLLRALTRRALQVQPFKVGPDYIDTAWHTRVSQVSSHNLDPFMLDEDHLRDLFHQQTQQTDIAVIEGVMGFYDGYGTDPYYCSSAGVARTLKCPVVLVVDGKAISTSAAAIVMGFQQFASDINIAGVIFNHVNSDHHYQLLKHAVEQYCHIPVLGRLPRLPAVELPSRHLGLMTVQDSELLDSHWDTLADAIEKNIDLDALIKLAQMPPPEYTGKFDAFASLPGEGLTVAVAMDNAFNFYYQANLDLLTMSGARVCYFSPLKDRELPVCDMVYLGGGYPELYAKELSNNTSMKSSILQAHQNGVAIYAECGGLMYLGSMLSDLNGELYPMVGILEGESRMTSKLQRFGYSTARAEQDTLLCKMGGVLRGHEFHYSDFITDLPPVFTLNKQREGEIVKEWQGGYQVGNTLAMYLHVHFAQSPEILKQWFRRARQ</sequence>
<evidence type="ECO:0000256" key="4">
    <source>
        <dbReference type="ARBA" id="ARBA00022598"/>
    </source>
</evidence>
<keyword evidence="7 9" id="KW-0460">Magnesium</keyword>
<evidence type="ECO:0000256" key="7">
    <source>
        <dbReference type="ARBA" id="ARBA00022842"/>
    </source>
</evidence>
<dbReference type="GO" id="GO:0042242">
    <property type="term" value="F:cobyrinic acid a,c-diamide synthase activity"/>
    <property type="evidence" value="ECO:0007669"/>
    <property type="project" value="UniProtKB-UniRule"/>
</dbReference>
<dbReference type="EC" id="6.3.5.11" evidence="9"/>
<evidence type="ECO:0000256" key="1">
    <source>
        <dbReference type="ARBA" id="ARBA00001946"/>
    </source>
</evidence>
<proteinExistence type="inferred from homology"/>
<protein>
    <recommendedName>
        <fullName evidence="9">Cobyrinate a,c-diamide synthase</fullName>
        <ecNumber evidence="9">6.3.5.11</ecNumber>
    </recommendedName>
    <alternativeName>
        <fullName evidence="9">Cobyrinic acid a,c-diamide synthetase</fullName>
    </alternativeName>
</protein>
<keyword evidence="3 9" id="KW-0169">Cobalamin biosynthesis</keyword>
<comment type="miscellaneous">
    <text evidence="9">The a and c carboxylates of cobyrinate are activated for nucleophilic attack via formation of a phosphorylated intermediate by ATP. CbiA catalyzes first the amidation of the c-carboxylate, and then that of the a-carboxylate.</text>
</comment>
<comment type="catalytic activity">
    <reaction evidence="9">
        <text>cob(II)yrinate + 2 L-glutamine + 2 ATP + 2 H2O = cob(II)yrinate a,c diamide + 2 L-glutamate + 2 ADP + 2 phosphate + 2 H(+)</text>
        <dbReference type="Rhea" id="RHEA:26289"/>
        <dbReference type="ChEBI" id="CHEBI:15377"/>
        <dbReference type="ChEBI" id="CHEBI:15378"/>
        <dbReference type="ChEBI" id="CHEBI:29985"/>
        <dbReference type="ChEBI" id="CHEBI:30616"/>
        <dbReference type="ChEBI" id="CHEBI:43474"/>
        <dbReference type="ChEBI" id="CHEBI:58359"/>
        <dbReference type="ChEBI" id="CHEBI:58537"/>
        <dbReference type="ChEBI" id="CHEBI:58894"/>
        <dbReference type="ChEBI" id="CHEBI:456216"/>
        <dbReference type="EC" id="6.3.5.11"/>
    </reaction>
</comment>
<keyword evidence="8 9" id="KW-0315">Glutamine amidotransferase</keyword>
<dbReference type="NCBIfam" id="NF002204">
    <property type="entry name" value="PRK01077.1"/>
    <property type="match status" value="1"/>
</dbReference>
<evidence type="ECO:0000256" key="9">
    <source>
        <dbReference type="HAMAP-Rule" id="MF_00027"/>
    </source>
</evidence>
<dbReference type="PROSITE" id="PS51274">
    <property type="entry name" value="GATASE_COBBQ"/>
    <property type="match status" value="1"/>
</dbReference>
<dbReference type="Pfam" id="PF07685">
    <property type="entry name" value="GATase_3"/>
    <property type="match status" value="1"/>
</dbReference>
<feature type="site" description="Increases nucleophilicity of active site Cys" evidence="9">
    <location>
        <position position="434"/>
    </location>
</feature>
<dbReference type="GO" id="GO:0009236">
    <property type="term" value="P:cobalamin biosynthetic process"/>
    <property type="evidence" value="ECO:0007669"/>
    <property type="project" value="UniProtKB-UniRule"/>
</dbReference>
<dbReference type="InterPro" id="IPR011698">
    <property type="entry name" value="GATase_3"/>
</dbReference>
<evidence type="ECO:0000313" key="12">
    <source>
        <dbReference type="EMBL" id="PWI32255.1"/>
    </source>
</evidence>
<comment type="cofactor">
    <cofactor evidence="1 9">
        <name>Mg(2+)</name>
        <dbReference type="ChEBI" id="CHEBI:18420"/>
    </cofactor>
</comment>
<name>A0A2U3B6A8_9VIBR</name>
<dbReference type="SUPFAM" id="SSF52317">
    <property type="entry name" value="Class I glutamine amidotransferase-like"/>
    <property type="match status" value="1"/>
</dbReference>
<dbReference type="NCBIfam" id="TIGR00379">
    <property type="entry name" value="cobB"/>
    <property type="match status" value="1"/>
</dbReference>
<dbReference type="Pfam" id="PF01656">
    <property type="entry name" value="CbiA"/>
    <property type="match status" value="1"/>
</dbReference>
<dbReference type="InterPro" id="IPR002586">
    <property type="entry name" value="CobQ/CobB/MinD/ParA_Nub-bd_dom"/>
</dbReference>
<evidence type="ECO:0000259" key="10">
    <source>
        <dbReference type="Pfam" id="PF01656"/>
    </source>
</evidence>
<dbReference type="InterPro" id="IPR029062">
    <property type="entry name" value="Class_I_gatase-like"/>
</dbReference>
<dbReference type="EMBL" id="QFWT01000010">
    <property type="protein sequence ID" value="PWI32255.1"/>
    <property type="molecule type" value="Genomic_DNA"/>
</dbReference>
<comment type="function">
    <text evidence="9">Catalyzes the ATP-dependent amidation of the two carboxylate groups at positions a and c of cobyrinate, using either L-glutamine or ammonia as the nitrogen source.</text>
</comment>
<accession>A0A2U3B6A8</accession>
<dbReference type="RefSeq" id="WP_109320780.1">
    <property type="nucleotide sequence ID" value="NZ_QFWT01000010.1"/>
</dbReference>
<dbReference type="InterPro" id="IPR027417">
    <property type="entry name" value="P-loop_NTPase"/>
</dbReference>
<dbReference type="OrthoDB" id="9764035at2"/>
<evidence type="ECO:0000256" key="8">
    <source>
        <dbReference type="ARBA" id="ARBA00022962"/>
    </source>
</evidence>
<dbReference type="CDD" id="cd03130">
    <property type="entry name" value="GATase1_CobB"/>
    <property type="match status" value="1"/>
</dbReference>
<feature type="active site" description="Nucleophile" evidence="9">
    <location>
        <position position="330"/>
    </location>
</feature>
<dbReference type="SUPFAM" id="SSF52540">
    <property type="entry name" value="P-loop containing nucleoside triphosphate hydrolases"/>
    <property type="match status" value="1"/>
</dbReference>
<evidence type="ECO:0000259" key="11">
    <source>
        <dbReference type="Pfam" id="PF07685"/>
    </source>
</evidence>
<dbReference type="HAMAP" id="MF_00027">
    <property type="entry name" value="CobB_CbiA"/>
    <property type="match status" value="1"/>
</dbReference>
<dbReference type="CDD" id="cd05388">
    <property type="entry name" value="CobB_N"/>
    <property type="match status" value="1"/>
</dbReference>
<feature type="domain" description="CobQ/CobB/MinD/ParA nucleotide binding" evidence="10">
    <location>
        <begin position="4"/>
        <end position="190"/>
    </location>
</feature>
<feature type="domain" description="CobB/CobQ-like glutamine amidotransferase" evidence="11">
    <location>
        <begin position="248"/>
        <end position="440"/>
    </location>
</feature>
<dbReference type="Proteomes" id="UP000245362">
    <property type="component" value="Unassembled WGS sequence"/>
</dbReference>
<evidence type="ECO:0000256" key="2">
    <source>
        <dbReference type="ARBA" id="ARBA00006205"/>
    </source>
</evidence>
<keyword evidence="13" id="KW-1185">Reference proteome</keyword>
<evidence type="ECO:0000313" key="13">
    <source>
        <dbReference type="Proteomes" id="UP000245362"/>
    </source>
</evidence>
<comment type="domain">
    <text evidence="9">Comprises of two domains. The C-terminal domain contains the binding site for glutamine and catalyzes the hydrolysis of this substrate to glutamate and ammonia. The N-terminal domain is anticipated to bind ATP and cobyrinate and catalyzes the ultimate synthesis of the diamide product. The ammonia produced via the glutaminase domain is probably translocated to the adjacent domain via a molecular tunnel, where it reacts with an activated intermediate.</text>
</comment>
<evidence type="ECO:0000256" key="5">
    <source>
        <dbReference type="ARBA" id="ARBA00022741"/>
    </source>
</evidence>
<dbReference type="Gene3D" id="3.40.50.300">
    <property type="entry name" value="P-loop containing nucleotide triphosphate hydrolases"/>
    <property type="match status" value="2"/>
</dbReference>
<evidence type="ECO:0000256" key="3">
    <source>
        <dbReference type="ARBA" id="ARBA00022573"/>
    </source>
</evidence>
<evidence type="ECO:0000256" key="6">
    <source>
        <dbReference type="ARBA" id="ARBA00022840"/>
    </source>
</evidence>
<dbReference type="GO" id="GO:0005524">
    <property type="term" value="F:ATP binding"/>
    <property type="evidence" value="ECO:0007669"/>
    <property type="project" value="UniProtKB-UniRule"/>
</dbReference>
<keyword evidence="6 9" id="KW-0067">ATP-binding</keyword>
<comment type="similarity">
    <text evidence="2">Belongs to the CobB/CobQ family. CobQ subfamily.</text>
</comment>
<keyword evidence="5 9" id="KW-0547">Nucleotide-binding</keyword>
<dbReference type="PANTHER" id="PTHR43873:SF1">
    <property type="entry name" value="COBYRINATE A,C-DIAMIDE SYNTHASE"/>
    <property type="match status" value="1"/>
</dbReference>
<gene>
    <name evidence="9" type="primary">cbiA</name>
    <name evidence="12" type="ORF">DI392_16410</name>
</gene>
<dbReference type="Gene3D" id="3.40.50.880">
    <property type="match status" value="1"/>
</dbReference>
<comment type="pathway">
    <text evidence="9">Cofactor biosynthesis; adenosylcobalamin biosynthesis; cob(II)yrinate a,c-diamide from sirohydrochlorin (anaerobic route): step 10/10.</text>
</comment>
<reference evidence="12 13" key="1">
    <citation type="submission" date="2018-05" db="EMBL/GenBank/DDBJ databases">
        <title>Vibrio limimaris sp. nov., isolated from marine sediment.</title>
        <authorList>
            <person name="Li C.-M."/>
        </authorList>
    </citation>
    <scope>NUCLEOTIDE SEQUENCE [LARGE SCALE GENOMIC DNA]</scope>
    <source>
        <strain evidence="12 13">E4404</strain>
    </source>
</reference>